<gene>
    <name evidence="2" type="ORF">ONE63_010890</name>
</gene>
<comment type="caution">
    <text evidence="2">The sequence shown here is derived from an EMBL/GenBank/DDBJ whole genome shotgun (WGS) entry which is preliminary data.</text>
</comment>
<reference evidence="2" key="1">
    <citation type="submission" date="2022-12" db="EMBL/GenBank/DDBJ databases">
        <title>Chromosome-level genome assembly of the bean flower thrips Megalurothrips usitatus.</title>
        <authorList>
            <person name="Ma L."/>
            <person name="Liu Q."/>
            <person name="Li H."/>
            <person name="Cai W."/>
        </authorList>
    </citation>
    <scope>NUCLEOTIDE SEQUENCE</scope>
    <source>
        <strain evidence="2">Cailab_2022a</strain>
    </source>
</reference>
<feature type="region of interest" description="Disordered" evidence="1">
    <location>
        <begin position="1"/>
        <end position="47"/>
    </location>
</feature>
<name>A0AAV7XHY9_9NEOP</name>
<sequence length="143" mass="15240">MTRRLVMDDRPSSRGAPPTPPSSMAIVAAPSSADTPGPAPTPPLMLATMTPVNVDGYLYEHHPEHIPHSHHSHHPHQPPVIYSTASLTASLADHVPVGVPVGVPEDALMDGTVSVVYQQQVPSNTVVIMSELVDDMSPVLQLR</sequence>
<protein>
    <submittedName>
        <fullName evidence="2">Uncharacterized protein</fullName>
    </submittedName>
</protein>
<organism evidence="2 3">
    <name type="scientific">Megalurothrips usitatus</name>
    <name type="common">bean blossom thrips</name>
    <dbReference type="NCBI Taxonomy" id="439358"/>
    <lineage>
        <taxon>Eukaryota</taxon>
        <taxon>Metazoa</taxon>
        <taxon>Ecdysozoa</taxon>
        <taxon>Arthropoda</taxon>
        <taxon>Hexapoda</taxon>
        <taxon>Insecta</taxon>
        <taxon>Pterygota</taxon>
        <taxon>Neoptera</taxon>
        <taxon>Paraneoptera</taxon>
        <taxon>Thysanoptera</taxon>
        <taxon>Terebrantia</taxon>
        <taxon>Thripoidea</taxon>
        <taxon>Thripidae</taxon>
        <taxon>Megalurothrips</taxon>
    </lineage>
</organism>
<evidence type="ECO:0000256" key="1">
    <source>
        <dbReference type="SAM" id="MobiDB-lite"/>
    </source>
</evidence>
<proteinExistence type="predicted"/>
<dbReference type="Proteomes" id="UP001075354">
    <property type="component" value="Chromosome 9"/>
</dbReference>
<accession>A0AAV7XHY9</accession>
<dbReference type="EMBL" id="JAPTSV010000009">
    <property type="protein sequence ID" value="KAJ1524390.1"/>
    <property type="molecule type" value="Genomic_DNA"/>
</dbReference>
<evidence type="ECO:0000313" key="3">
    <source>
        <dbReference type="Proteomes" id="UP001075354"/>
    </source>
</evidence>
<dbReference type="AlphaFoldDB" id="A0AAV7XHY9"/>
<keyword evidence="3" id="KW-1185">Reference proteome</keyword>
<evidence type="ECO:0000313" key="2">
    <source>
        <dbReference type="EMBL" id="KAJ1524390.1"/>
    </source>
</evidence>
<feature type="compositionally biased region" description="Basic and acidic residues" evidence="1">
    <location>
        <begin position="1"/>
        <end position="12"/>
    </location>
</feature>